<keyword evidence="9" id="KW-1185">Reference proteome</keyword>
<dbReference type="GeneID" id="117235427"/>
<dbReference type="Proteomes" id="UP000504631">
    <property type="component" value="Unplaced"/>
</dbReference>
<evidence type="ECO:0000259" key="8">
    <source>
        <dbReference type="Pfam" id="PF24101"/>
    </source>
</evidence>
<comment type="subcellular location">
    <subcellularLocation>
        <location evidence="1">Nucleus</location>
    </subcellularLocation>
</comment>
<keyword evidence="5" id="KW-0539">Nucleus</keyword>
<organism evidence="9 10">
    <name type="scientific">Bombus vosnesenskii</name>
    <dbReference type="NCBI Taxonomy" id="207650"/>
    <lineage>
        <taxon>Eukaryota</taxon>
        <taxon>Metazoa</taxon>
        <taxon>Ecdysozoa</taxon>
        <taxon>Arthropoda</taxon>
        <taxon>Hexapoda</taxon>
        <taxon>Insecta</taxon>
        <taxon>Pterygota</taxon>
        <taxon>Neoptera</taxon>
        <taxon>Endopterygota</taxon>
        <taxon>Hymenoptera</taxon>
        <taxon>Apocrita</taxon>
        <taxon>Aculeata</taxon>
        <taxon>Apoidea</taxon>
        <taxon>Anthophila</taxon>
        <taxon>Apidae</taxon>
        <taxon>Bombus</taxon>
        <taxon>Pyrobombus</taxon>
    </lineage>
</organism>
<evidence type="ECO:0000313" key="9">
    <source>
        <dbReference type="Proteomes" id="UP000504631"/>
    </source>
</evidence>
<dbReference type="GO" id="GO:0005634">
    <property type="term" value="C:nucleus"/>
    <property type="evidence" value="ECO:0007669"/>
    <property type="project" value="UniProtKB-SubCell"/>
</dbReference>
<dbReference type="PANTHER" id="PTHR15180">
    <property type="entry name" value="GENERAL TRANSCRIPTION FACTOR 3C POLYPEPTIDE 1"/>
    <property type="match status" value="1"/>
</dbReference>
<dbReference type="KEGG" id="bvk:117235427"/>
<dbReference type="Pfam" id="PF24101">
    <property type="entry name" value="WHD_GTF3C1"/>
    <property type="match status" value="1"/>
</dbReference>
<sequence>MVSYSSINLVDSIIDEVALEGLDGITIEALWLRLAHRLHNPLPFPRSFMTQIWSICVQIREFTFYKLETPREPLVIFDRYQFVDPDLGIILEPENVPPDIYPHCPVNDVANGIKGSCSTYNTREDITGLVRNLSLEEVTKRYGQKLVIVASQCARNHALMGDEISPILELNIKQYCFLERVGRSRYHGEVTQGKLSLNALKEDSKSLFYLRKFLLRYKLITKQIHHQKSDNYGCNGSLLHLPRFFVERKPKMIFLAEEVIKILKSKPNYVAEYDEIKRELQIEKALSKLFKTSFFQKVVKTDIRIPYRTLYPKASPEEWQQKNDSTKEKKIKVVQLLVPNINILEAWNKDEIQDEDESQEINISNHRYGVPYLKQANTIIEDNRIDGVCQGSLAKIMGLTKLQSRTILRNIVKTNIVATYMSDVGRQRLAKYVSKRYEKASKLSKQFEKEMHKIKELTKQITTESDSLEKTKTIIKEEENTVINDEMESVEKVIESDIVNKDDLPEKRLYADRVELQKTFYVVNRILYKYRITKRPNRYKCIFSNYLLDKINKVQMKKENSFSNNMLLQISELSKNEKTVAAYKNIKVDIKVFKSTNEEKPENETYGFMEDIQNSEKKSVTNITYRILRRANMIMESVKKHRIIDDMTKLMKMIYEEEDKEGYDVKIDKKSLIRLLQKLAKDNLVKYIKITLSGNGKEKHLTYICDPNIDVNSTIIQSTVEQAKLKFFFMTSQRPKSSLKHTENTTKFVLNKDVNDAHKFETDQSPFQQSTIIPTSSKCNSRISRKYGYSPKFLRMKALHIFLFYLVYEHPGDQTLSKAEQIQILRDNDFNITEELTEEFSTIYTKDVSWKMFVPPLPQYNGWPRGWTLMCDFLLRLPLSIFLKIHYVSFTIPEMDKYINHPIRKHYLVRDLPVDIRNSLFYARKYVFHIHETVTRLCYIGLVQFGPQKLKEKDQVFIYVNRRTELMDTTSSTPSYHVIEDKQYLVIKYNFTEIQVVEKYWYDMWNTCMNTPLGGRLVVEGKDIVLEDLNKKVDMIQSLVARSPEEAVKFDTGKVPGDRKGAAGTDSACFAYLKRNWNWGFSNFEVRQKRKQQNIVYERDSYLSKIKAKPLRFTEFSGLKTVSGPPSLSATEFKKKVQTKNNENLDQQNKYEALTYQRSTKQKSYVRRVQPRKCSSKRRTKYDEVDYRALQRMHKLRVNWKPYEDKILLVCKVAMVYFCPNPRKQAITFSTVRDVLRSYSYSSHNKTSKACQRRLLYMLRQQRNVDTVALGVEELKQNFFLKKRFGGIVNKLKEGHKSSPEYEKQVTEAFKSLVAYIAKKYYDISDGGSKEPLPVPKTVQEFNLFYKVVHPTKPFYNRGFTKDIQNINDIHSAVVNSVINSSMCCGKDRRSWTYQLFKIYQQYPDMLLRNALTKIHSDQMVTIKKNHLPNIRKHGNYMPMSSSQYQLSNTYIYKFHTKWPYALFKESYDVFYKLSNWYCHNEMNDQSKTSDNFNGVEILPITGGLIGAIHDYIVQDKIDFDIEIPDQVIMLDPRLKEKDETYFRIAKRYQDILVNLDNLKFIKEFSLQNSGTMIDLEKHDNKSFDAHTATIHYNDVHNVDVKSDKDGFSDLDTEKNTHLQEFESEKTNFKDSKPFTDCDEINFNIDEENGHNVIDDKQNIIKFQDGIKIELNKDDVKHSTLCDEDSMMEIEEDKICTVDNPKIDSAVQVRDTGESLYKLPEFENVIHVQHNPVLLLESTSSKDEDRMLNIENSSSFHLDLQLNTDKENKLITSERKRRRNDNEDMFDLGKPAQKKKILDHKIVDAEENEEALRRNDIILIETPNKTQNEDSREHSTKETIEINDVKSSNEQYISNNEREISLQPKKGSGNGFTLVSDILKNIPTEQSYLNSYCKIDDSDVHKRYTRIALLRMREELSELTVADSHHAHEYFVVNMFKVYYSLYRSNSQKIDKTEVFKDLSIPSDLLPLRLNAINDLIQEINKFAVYPKDGISYSDFKKKLPNNCSMDLNNMEAIFKFVCDKKELGATIQELIDEFEDTLGENLYQIVSFLTNNHLFLRSGVTTVRYIHHRYADSWLIHSYKISRLEKESLIPMPKGTVYVTESGEALDKDNDITMIEETKQNLTIPLENESFKIAGENIAEKNIQSETKDNDENMNEDSTRDTSSHSDEEYNTEMKKRISRKRIKLLPQKDKLKDVKQLDLNNKQEIKVAIKPWIRVDGVLNRRVLDRMLGSILSYCLTHPGISLSKIQNRFVPALQPYHTRELVEILIKLGCLDKILLKESHVTLFSKPSQVKPKIVNNDWAIDEDIFVEPTNGAMIKFGIFLSTKMYSTDFIT</sequence>
<gene>
    <name evidence="10" type="primary">LOC117235427</name>
</gene>
<feature type="compositionally biased region" description="Basic and acidic residues" evidence="6">
    <location>
        <begin position="2147"/>
        <end position="2176"/>
    </location>
</feature>
<evidence type="ECO:0000256" key="3">
    <source>
        <dbReference type="ARBA" id="ARBA00023125"/>
    </source>
</evidence>
<keyword evidence="2" id="KW-0597">Phosphoprotein</keyword>
<proteinExistence type="predicted"/>
<dbReference type="GO" id="GO:0000127">
    <property type="term" value="C:transcription factor TFIIIC complex"/>
    <property type="evidence" value="ECO:0007669"/>
    <property type="project" value="InterPro"/>
</dbReference>
<name>A0A6J3KK44_9HYME</name>
<keyword evidence="3" id="KW-0238">DNA-binding</keyword>
<evidence type="ECO:0000259" key="7">
    <source>
        <dbReference type="Pfam" id="PF04182"/>
    </source>
</evidence>
<protein>
    <submittedName>
        <fullName evidence="10">General transcription factor 3C polypeptide 1</fullName>
    </submittedName>
</protein>
<dbReference type="InterPro" id="IPR035625">
    <property type="entry name" value="Tfc3-like_eWH"/>
</dbReference>
<keyword evidence="4" id="KW-0804">Transcription</keyword>
<evidence type="ECO:0000256" key="5">
    <source>
        <dbReference type="ARBA" id="ARBA00023242"/>
    </source>
</evidence>
<reference evidence="10" key="1">
    <citation type="submission" date="2025-08" db="UniProtKB">
        <authorList>
            <consortium name="RefSeq"/>
        </authorList>
    </citation>
    <scope>IDENTIFICATION</scope>
    <source>
        <tissue evidence="10">Muscle</tissue>
    </source>
</reference>
<dbReference type="GO" id="GO:0006384">
    <property type="term" value="P:transcription initiation at RNA polymerase III promoter"/>
    <property type="evidence" value="ECO:0007669"/>
    <property type="project" value="InterPro"/>
</dbReference>
<feature type="domain" description="GTF3C1 extended winged-helix" evidence="8">
    <location>
        <begin position="623"/>
        <end position="726"/>
    </location>
</feature>
<dbReference type="GO" id="GO:0003677">
    <property type="term" value="F:DNA binding"/>
    <property type="evidence" value="ECO:0007669"/>
    <property type="project" value="UniProtKB-KW"/>
</dbReference>
<accession>A0A6J3KK44</accession>
<dbReference type="PANTHER" id="PTHR15180:SF1">
    <property type="entry name" value="GENERAL TRANSCRIPTION FACTOR 3C POLYPEPTIDE 1"/>
    <property type="match status" value="1"/>
</dbReference>
<evidence type="ECO:0000256" key="1">
    <source>
        <dbReference type="ARBA" id="ARBA00004123"/>
    </source>
</evidence>
<feature type="region of interest" description="Disordered" evidence="6">
    <location>
        <begin position="2140"/>
        <end position="2176"/>
    </location>
</feature>
<evidence type="ECO:0000256" key="2">
    <source>
        <dbReference type="ARBA" id="ARBA00022553"/>
    </source>
</evidence>
<dbReference type="CDD" id="cd16169">
    <property type="entry name" value="Tau138_eWH"/>
    <property type="match status" value="1"/>
</dbReference>
<dbReference type="InterPro" id="IPR007309">
    <property type="entry name" value="TFIIIC_Bblock-bd"/>
</dbReference>
<dbReference type="GO" id="GO:0042791">
    <property type="term" value="P:5S class rRNA transcription by RNA polymerase III"/>
    <property type="evidence" value="ECO:0007669"/>
    <property type="project" value="TreeGrafter"/>
</dbReference>
<dbReference type="Pfam" id="PF04182">
    <property type="entry name" value="B-block_TFIIIC"/>
    <property type="match status" value="1"/>
</dbReference>
<evidence type="ECO:0000256" key="6">
    <source>
        <dbReference type="SAM" id="MobiDB-lite"/>
    </source>
</evidence>
<dbReference type="InterPro" id="IPR044210">
    <property type="entry name" value="Tfc3-like"/>
</dbReference>
<dbReference type="InterPro" id="IPR056467">
    <property type="entry name" value="eWH_GTF3C1"/>
</dbReference>
<evidence type="ECO:0000313" key="10">
    <source>
        <dbReference type="RefSeq" id="XP_033353325.1"/>
    </source>
</evidence>
<feature type="domain" description="B-block binding subunit of TFIIIC" evidence="7">
    <location>
        <begin position="173"/>
        <end position="246"/>
    </location>
</feature>
<evidence type="ECO:0000256" key="4">
    <source>
        <dbReference type="ARBA" id="ARBA00023163"/>
    </source>
</evidence>
<dbReference type="RefSeq" id="XP_033353325.1">
    <property type="nucleotide sequence ID" value="XM_033497434.1"/>
</dbReference>